<dbReference type="GO" id="GO:0006508">
    <property type="term" value="P:proteolysis"/>
    <property type="evidence" value="ECO:0007669"/>
    <property type="project" value="UniProtKB-KW"/>
</dbReference>
<feature type="binding site" evidence="10">
    <location>
        <position position="64"/>
    </location>
    <ligand>
        <name>Ni(2+)</name>
        <dbReference type="ChEBI" id="CHEBI:49786"/>
    </ligand>
</feature>
<name>E2Q885_STRCL</name>
<dbReference type="STRING" id="1901.BB341_26085"/>
<organism evidence="12 13">
    <name type="scientific">Streptomyces clavuligerus</name>
    <dbReference type="NCBI Taxonomy" id="1901"/>
    <lineage>
        <taxon>Bacteria</taxon>
        <taxon>Bacillati</taxon>
        <taxon>Actinomycetota</taxon>
        <taxon>Actinomycetes</taxon>
        <taxon>Kitasatosporales</taxon>
        <taxon>Streptomycetaceae</taxon>
        <taxon>Streptomyces</taxon>
    </lineage>
</organism>
<evidence type="ECO:0000256" key="6">
    <source>
        <dbReference type="ARBA" id="ARBA00022801"/>
    </source>
</evidence>
<keyword evidence="9" id="KW-0865">Zymogen</keyword>
<reference evidence="12 13" key="1">
    <citation type="journal article" date="2010" name="Genome Biol. Evol.">
        <title>The sequence of a 1.8-mb bacterial linear plasmid reveals a rich evolutionary reservoir of secondary metabolic pathways.</title>
        <authorList>
            <person name="Medema M.H."/>
            <person name="Trefzer A."/>
            <person name="Kovalchuk A."/>
            <person name="van den Berg M."/>
            <person name="Mueller U."/>
            <person name="Heijne W."/>
            <person name="Wu L."/>
            <person name="Alam M.T."/>
            <person name="Ronning C.M."/>
            <person name="Nierman W.C."/>
            <person name="Bovenberg R.A.L."/>
            <person name="Breitling R."/>
            <person name="Takano E."/>
        </authorList>
    </citation>
    <scope>NUCLEOTIDE SEQUENCE [LARGE SCALE GENOMIC DNA]</scope>
    <source>
        <strain evidence="13">ATCC 27064 / DSM 738 / JCM 4710 / NBRC 13307 / NCIMB 12785 / NRRL 3585 / VKM Ac-602</strain>
    </source>
</reference>
<dbReference type="PANTHER" id="PTHR34535:SF3">
    <property type="entry name" value="HYDROGENASE MATURATION FACTOR HYPA"/>
    <property type="match status" value="1"/>
</dbReference>
<evidence type="ECO:0000256" key="5">
    <source>
        <dbReference type="ARBA" id="ARBA00022729"/>
    </source>
</evidence>
<dbReference type="Gene3D" id="3.30.2320.80">
    <property type="match status" value="1"/>
</dbReference>
<dbReference type="EMBL" id="CM000913">
    <property type="protein sequence ID" value="EFG05417.1"/>
    <property type="molecule type" value="Genomic_DNA"/>
</dbReference>
<dbReference type="GO" id="GO:0051604">
    <property type="term" value="P:protein maturation"/>
    <property type="evidence" value="ECO:0007669"/>
    <property type="project" value="InterPro"/>
</dbReference>
<keyword evidence="4 10" id="KW-0479">Metal-binding</keyword>
<evidence type="ECO:0000313" key="13">
    <source>
        <dbReference type="Proteomes" id="UP000002357"/>
    </source>
</evidence>
<evidence type="ECO:0000256" key="2">
    <source>
        <dbReference type="ARBA" id="ARBA00022596"/>
    </source>
</evidence>
<keyword evidence="6" id="KW-0378">Hydrolase</keyword>
<keyword evidence="13" id="KW-1185">Reference proteome</keyword>
<comment type="similarity">
    <text evidence="10">Belongs to the HypA/HybF family.</text>
</comment>
<sequence length="187" mass="19204">MGSPPSGRRRGSRFRPPRPRGMDPLTAATGPCGSDQDRTGWTGRVDRARPAAVAPALERGAPMHEMSIAAAVVEQVADAAVRHGATAVATVRLEVGELAGVVPEALAFCFALACAGTVLEGAALETLGVAALARCGPCAVEWRPGMPPDLLCPRCGGPDAVLLTGRELRVREVEWAGTVPSAPAPPS</sequence>
<evidence type="ECO:0000256" key="1">
    <source>
        <dbReference type="ARBA" id="ARBA00001947"/>
    </source>
</evidence>
<keyword evidence="8" id="KW-0482">Metalloprotease</keyword>
<comment type="function">
    <text evidence="10">Involved in the maturation of [NiFe] hydrogenases. Required for nickel insertion into the metal center of the hydrogenase.</text>
</comment>
<dbReference type="InterPro" id="IPR021158">
    <property type="entry name" value="Pept_M10A_Zn_BS"/>
</dbReference>
<keyword evidence="2 10" id="KW-0533">Nickel</keyword>
<dbReference type="PROSITE" id="PS00546">
    <property type="entry name" value="CYSTEINE_SWITCH"/>
    <property type="match status" value="1"/>
</dbReference>
<dbReference type="Pfam" id="PF01155">
    <property type="entry name" value="HypA"/>
    <property type="match status" value="1"/>
</dbReference>
<evidence type="ECO:0000256" key="7">
    <source>
        <dbReference type="ARBA" id="ARBA00022833"/>
    </source>
</evidence>
<feature type="binding site" evidence="10">
    <location>
        <position position="138"/>
    </location>
    <ligand>
        <name>Zn(2+)</name>
        <dbReference type="ChEBI" id="CHEBI:29105"/>
    </ligand>
</feature>
<evidence type="ECO:0000256" key="4">
    <source>
        <dbReference type="ARBA" id="ARBA00022723"/>
    </source>
</evidence>
<keyword evidence="7 10" id="KW-0862">Zinc</keyword>
<dbReference type="AlphaFoldDB" id="E2Q885"/>
<gene>
    <name evidence="10 12" type="primary">hypA</name>
    <name evidence="12" type="ORF">SCLAV_0341</name>
</gene>
<accession>E2Q885</accession>
<feature type="region of interest" description="Disordered" evidence="11">
    <location>
        <begin position="1"/>
        <end position="43"/>
    </location>
</feature>
<feature type="binding site" evidence="10">
    <location>
        <position position="152"/>
    </location>
    <ligand>
        <name>Zn(2+)</name>
        <dbReference type="ChEBI" id="CHEBI:29105"/>
    </ligand>
</feature>
<comment type="cofactor">
    <cofactor evidence="1">
        <name>Zn(2+)</name>
        <dbReference type="ChEBI" id="CHEBI:29105"/>
    </cofactor>
</comment>
<feature type="binding site" evidence="10">
    <location>
        <position position="135"/>
    </location>
    <ligand>
        <name>Zn(2+)</name>
        <dbReference type="ChEBI" id="CHEBI:29105"/>
    </ligand>
</feature>
<proteinExistence type="inferred from homology"/>
<dbReference type="eggNOG" id="COG0375">
    <property type="taxonomic scope" value="Bacteria"/>
</dbReference>
<dbReference type="HAMAP" id="MF_00213">
    <property type="entry name" value="HypA_HybF"/>
    <property type="match status" value="1"/>
</dbReference>
<evidence type="ECO:0000256" key="10">
    <source>
        <dbReference type="HAMAP-Rule" id="MF_00213"/>
    </source>
</evidence>
<dbReference type="Proteomes" id="UP000002357">
    <property type="component" value="Chromosome"/>
</dbReference>
<protein>
    <recommendedName>
        <fullName evidence="10">Hydrogenase maturation factor HypA</fullName>
    </recommendedName>
</protein>
<keyword evidence="5" id="KW-0732">Signal</keyword>
<dbReference type="GO" id="GO:0016151">
    <property type="term" value="F:nickel cation binding"/>
    <property type="evidence" value="ECO:0007669"/>
    <property type="project" value="UniProtKB-UniRule"/>
</dbReference>
<evidence type="ECO:0000313" key="12">
    <source>
        <dbReference type="EMBL" id="EFG05417.1"/>
    </source>
</evidence>
<feature type="compositionally biased region" description="Basic residues" evidence="11">
    <location>
        <begin position="7"/>
        <end position="18"/>
    </location>
</feature>
<feature type="binding site" evidence="10">
    <location>
        <position position="155"/>
    </location>
    <ligand>
        <name>Zn(2+)</name>
        <dbReference type="ChEBI" id="CHEBI:29105"/>
    </ligand>
</feature>
<evidence type="ECO:0000256" key="8">
    <source>
        <dbReference type="ARBA" id="ARBA00023049"/>
    </source>
</evidence>
<dbReference type="GO" id="GO:0031012">
    <property type="term" value="C:extracellular matrix"/>
    <property type="evidence" value="ECO:0007669"/>
    <property type="project" value="InterPro"/>
</dbReference>
<dbReference type="InterPro" id="IPR000688">
    <property type="entry name" value="HypA/HybF"/>
</dbReference>
<evidence type="ECO:0000256" key="11">
    <source>
        <dbReference type="SAM" id="MobiDB-lite"/>
    </source>
</evidence>
<keyword evidence="3" id="KW-0645">Protease</keyword>
<dbReference type="PANTHER" id="PTHR34535">
    <property type="entry name" value="HYDROGENASE MATURATION FACTOR HYPA"/>
    <property type="match status" value="1"/>
</dbReference>
<evidence type="ECO:0000256" key="9">
    <source>
        <dbReference type="ARBA" id="ARBA00023145"/>
    </source>
</evidence>
<evidence type="ECO:0000256" key="3">
    <source>
        <dbReference type="ARBA" id="ARBA00022670"/>
    </source>
</evidence>
<dbReference type="GO" id="GO:0008270">
    <property type="term" value="F:zinc ion binding"/>
    <property type="evidence" value="ECO:0007669"/>
    <property type="project" value="UniProtKB-UniRule"/>
</dbReference>
<dbReference type="GO" id="GO:0004222">
    <property type="term" value="F:metalloendopeptidase activity"/>
    <property type="evidence" value="ECO:0007669"/>
    <property type="project" value="InterPro"/>
</dbReference>